<name>A0A410H2W1_9GAMM</name>
<organism evidence="1 2">
    <name type="scientific">Hydrogenovibrio thermophilus</name>
    <dbReference type="NCBI Taxonomy" id="265883"/>
    <lineage>
        <taxon>Bacteria</taxon>
        <taxon>Pseudomonadati</taxon>
        <taxon>Pseudomonadota</taxon>
        <taxon>Gammaproteobacteria</taxon>
        <taxon>Thiotrichales</taxon>
        <taxon>Piscirickettsiaceae</taxon>
        <taxon>Hydrogenovibrio</taxon>
    </lineage>
</organism>
<dbReference type="EMBL" id="CP035033">
    <property type="protein sequence ID" value="QAB15236.1"/>
    <property type="molecule type" value="Genomic_DNA"/>
</dbReference>
<evidence type="ECO:0000313" key="1">
    <source>
        <dbReference type="EMBL" id="QAB15236.1"/>
    </source>
</evidence>
<gene>
    <name evidence="1" type="ORF">EPV75_05920</name>
</gene>
<dbReference type="RefSeq" id="WP_128384783.1">
    <property type="nucleotide sequence ID" value="NZ_CP035033.1"/>
</dbReference>
<dbReference type="KEGG" id="htr:EPV75_05920"/>
<protein>
    <submittedName>
        <fullName evidence="1">Uncharacterized protein</fullName>
    </submittedName>
</protein>
<proteinExistence type="predicted"/>
<accession>A0A410H2W1</accession>
<dbReference type="Proteomes" id="UP000285478">
    <property type="component" value="Chromosome"/>
</dbReference>
<dbReference type="AlphaFoldDB" id="A0A410H2W1"/>
<sequence length="65" mass="7745">MMPGNWAEPGNPTPYELRMTIQTCKRFWYANKAALEHPDCDHEITEYNIKVLEKLYIHLMSYLVE</sequence>
<evidence type="ECO:0000313" key="2">
    <source>
        <dbReference type="Proteomes" id="UP000285478"/>
    </source>
</evidence>
<keyword evidence="2" id="KW-1185">Reference proteome</keyword>
<reference evidence="1 2" key="1">
    <citation type="journal article" date="2018" name="Environ. Microbiol.">
        <title>Genomes of ubiquitous marine and hypersaline Hydrogenovibrio, Thiomicrorhabdus and Thiomicrospira spp. encode a diversity of mechanisms to sustain chemolithoautotrophy in heterogeneous environments.</title>
        <authorList>
            <person name="Scott K.M."/>
            <person name="Williams J."/>
            <person name="Porter C.M.B."/>
            <person name="Russel S."/>
            <person name="Harmer T.L."/>
            <person name="Paul J.H."/>
            <person name="Antonen K.M."/>
            <person name="Bridges M.K."/>
            <person name="Camper G.J."/>
            <person name="Campla C.K."/>
            <person name="Casella L.G."/>
            <person name="Chase E."/>
            <person name="Conrad J.W."/>
            <person name="Cruz M.C."/>
            <person name="Dunlap D.S."/>
            <person name="Duran L."/>
            <person name="Fahsbender E.M."/>
            <person name="Goldsmith D.B."/>
            <person name="Keeley R.F."/>
            <person name="Kondoff M.R."/>
            <person name="Kussy B.I."/>
            <person name="Lane M.K."/>
            <person name="Lawler S."/>
            <person name="Leigh B.A."/>
            <person name="Lewis C."/>
            <person name="Lostal L.M."/>
            <person name="Marking D."/>
            <person name="Mancera P.A."/>
            <person name="McClenthan E.C."/>
            <person name="McIntyre E.A."/>
            <person name="Mine J.A."/>
            <person name="Modi S."/>
            <person name="Moore B.D."/>
            <person name="Morgan W.A."/>
            <person name="Nelson K.M."/>
            <person name="Nguyen K.N."/>
            <person name="Ogburn N."/>
            <person name="Parrino D.G."/>
            <person name="Pedapudi A.D."/>
            <person name="Pelham R.P."/>
            <person name="Preece A.M."/>
            <person name="Rampersad E.A."/>
            <person name="Richardson J.C."/>
            <person name="Rodgers C.M."/>
            <person name="Schaffer B.L."/>
            <person name="Sheridan N.E."/>
            <person name="Solone M.R."/>
            <person name="Staley Z.R."/>
            <person name="Tabuchi M."/>
            <person name="Waide R.J."/>
            <person name="Wanjugi P.W."/>
            <person name="Young S."/>
            <person name="Clum A."/>
            <person name="Daum C."/>
            <person name="Huntemann M."/>
            <person name="Ivanova N."/>
            <person name="Kyrpides N."/>
            <person name="Mikhailova N."/>
            <person name="Palaniappan K."/>
            <person name="Pillay M."/>
            <person name="Reddy T.B.K."/>
            <person name="Shapiro N."/>
            <person name="Stamatis D."/>
            <person name="Varghese N."/>
            <person name="Woyke T."/>
            <person name="Boden R."/>
            <person name="Freyermuth S.K."/>
            <person name="Kerfeld C.A."/>
        </authorList>
    </citation>
    <scope>NUCLEOTIDE SEQUENCE [LARGE SCALE GENOMIC DNA]</scope>
    <source>
        <strain evidence="1 2">JR-2</strain>
    </source>
</reference>